<dbReference type="EMBL" id="BMSX01000019">
    <property type="protein sequence ID" value="GGR42407.1"/>
    <property type="molecule type" value="Genomic_DNA"/>
</dbReference>
<feature type="transmembrane region" description="Helical" evidence="2">
    <location>
        <begin position="41"/>
        <end position="63"/>
    </location>
</feature>
<organism evidence="3 4">
    <name type="scientific">Streptomyces aurantiogriseus</name>
    <dbReference type="NCBI Taxonomy" id="66870"/>
    <lineage>
        <taxon>Bacteria</taxon>
        <taxon>Bacillati</taxon>
        <taxon>Actinomycetota</taxon>
        <taxon>Actinomycetes</taxon>
        <taxon>Kitasatosporales</taxon>
        <taxon>Streptomycetaceae</taxon>
        <taxon>Streptomyces</taxon>
    </lineage>
</organism>
<evidence type="ECO:0000313" key="3">
    <source>
        <dbReference type="EMBL" id="GGR42407.1"/>
    </source>
</evidence>
<dbReference type="RefSeq" id="WP_189941875.1">
    <property type="nucleotide sequence ID" value="NZ_BMSX01000019.1"/>
</dbReference>
<keyword evidence="2" id="KW-0812">Transmembrane</keyword>
<keyword evidence="2" id="KW-0472">Membrane</keyword>
<gene>
    <name evidence="3" type="ORF">GCM10010251_69300</name>
</gene>
<evidence type="ECO:0000256" key="2">
    <source>
        <dbReference type="SAM" id="Phobius"/>
    </source>
</evidence>
<reference evidence="3" key="2">
    <citation type="submission" date="2020-09" db="EMBL/GenBank/DDBJ databases">
        <authorList>
            <person name="Sun Q."/>
            <person name="Ohkuma M."/>
        </authorList>
    </citation>
    <scope>NUCLEOTIDE SEQUENCE</scope>
    <source>
        <strain evidence="3">JCM 4346</strain>
    </source>
</reference>
<protein>
    <submittedName>
        <fullName evidence="3">Uncharacterized protein</fullName>
    </submittedName>
</protein>
<feature type="transmembrane region" description="Helical" evidence="2">
    <location>
        <begin position="122"/>
        <end position="142"/>
    </location>
</feature>
<proteinExistence type="predicted"/>
<evidence type="ECO:0000256" key="1">
    <source>
        <dbReference type="SAM" id="MobiDB-lite"/>
    </source>
</evidence>
<keyword evidence="4" id="KW-1185">Reference proteome</keyword>
<feature type="region of interest" description="Disordered" evidence="1">
    <location>
        <begin position="150"/>
        <end position="175"/>
    </location>
</feature>
<keyword evidence="2" id="KW-1133">Transmembrane helix</keyword>
<name>A0A918FJA7_9ACTN</name>
<dbReference type="Proteomes" id="UP000658320">
    <property type="component" value="Unassembled WGS sequence"/>
</dbReference>
<reference evidence="3" key="1">
    <citation type="journal article" date="2014" name="Int. J. Syst. Evol. Microbiol.">
        <title>Complete genome sequence of Corynebacterium casei LMG S-19264T (=DSM 44701T), isolated from a smear-ripened cheese.</title>
        <authorList>
            <consortium name="US DOE Joint Genome Institute (JGI-PGF)"/>
            <person name="Walter F."/>
            <person name="Albersmeier A."/>
            <person name="Kalinowski J."/>
            <person name="Ruckert C."/>
        </authorList>
    </citation>
    <scope>NUCLEOTIDE SEQUENCE</scope>
    <source>
        <strain evidence="3">JCM 4346</strain>
    </source>
</reference>
<dbReference type="AlphaFoldDB" id="A0A918FJA7"/>
<sequence>MFALLGFALIFAVPVWCIAVVVKLISVALPGRRPDWGVHLLRWSAGMAAAAAIGVYLMAAGAVEFSDHESRSGTNSSPAPACRDGVARETVRHLVGHRASYLPPRFDCVLDDGTTYASSGGYAWMNTLVVVFAVTAAALAVAGRYAAERRARSRTAVEPPPSDDVRVRADGVPGA</sequence>
<accession>A0A918FJA7</accession>
<comment type="caution">
    <text evidence="3">The sequence shown here is derived from an EMBL/GenBank/DDBJ whole genome shotgun (WGS) entry which is preliminary data.</text>
</comment>
<feature type="transmembrane region" description="Helical" evidence="2">
    <location>
        <begin position="6"/>
        <end position="29"/>
    </location>
</feature>
<evidence type="ECO:0000313" key="4">
    <source>
        <dbReference type="Proteomes" id="UP000658320"/>
    </source>
</evidence>